<reference evidence="3" key="2">
    <citation type="submission" date="2021-01" db="UniProtKB">
        <authorList>
            <consortium name="EnsemblMetazoa"/>
        </authorList>
    </citation>
    <scope>IDENTIFICATION</scope>
</reference>
<dbReference type="GeneID" id="105444478"/>
<dbReference type="AlphaFoldDB" id="A0A7M7NAX0"/>
<feature type="transmembrane region" description="Helical" evidence="1">
    <location>
        <begin position="320"/>
        <end position="344"/>
    </location>
</feature>
<keyword evidence="1" id="KW-0812">Transmembrane</keyword>
<dbReference type="InParanoid" id="A0A7M7NAX0"/>
<keyword evidence="1" id="KW-1133">Transmembrane helix</keyword>
<protein>
    <submittedName>
        <fullName evidence="3">Uncharacterized protein</fullName>
    </submittedName>
</protein>
<evidence type="ECO:0000256" key="2">
    <source>
        <dbReference type="SAM" id="SignalP"/>
    </source>
</evidence>
<evidence type="ECO:0000313" key="3">
    <source>
        <dbReference type="EnsemblMetazoa" id="XP_030833797"/>
    </source>
</evidence>
<evidence type="ECO:0000256" key="1">
    <source>
        <dbReference type="SAM" id="Phobius"/>
    </source>
</evidence>
<name>A0A7M7NAX0_STRPU</name>
<reference evidence="4" key="1">
    <citation type="submission" date="2015-02" db="EMBL/GenBank/DDBJ databases">
        <title>Genome sequencing for Strongylocentrotus purpuratus.</title>
        <authorList>
            <person name="Murali S."/>
            <person name="Liu Y."/>
            <person name="Vee V."/>
            <person name="English A."/>
            <person name="Wang M."/>
            <person name="Skinner E."/>
            <person name="Han Y."/>
            <person name="Muzny D.M."/>
            <person name="Worley K.C."/>
            <person name="Gibbs R.A."/>
        </authorList>
    </citation>
    <scope>NUCLEOTIDE SEQUENCE</scope>
</reference>
<keyword evidence="2" id="KW-0732">Signal</keyword>
<dbReference type="OrthoDB" id="10202513at2759"/>
<feature type="signal peptide" evidence="2">
    <location>
        <begin position="1"/>
        <end position="19"/>
    </location>
</feature>
<keyword evidence="4" id="KW-1185">Reference proteome</keyword>
<proteinExistence type="predicted"/>
<dbReference type="Proteomes" id="UP000007110">
    <property type="component" value="Unassembled WGS sequence"/>
</dbReference>
<feature type="chain" id="PRO_5029690327" evidence="2">
    <location>
        <begin position="20"/>
        <end position="346"/>
    </location>
</feature>
<accession>A0A7M7NAX0</accession>
<keyword evidence="1" id="KW-0472">Membrane</keyword>
<dbReference type="EnsemblMetazoa" id="XM_030977937">
    <property type="protein sequence ID" value="XP_030833797"/>
    <property type="gene ID" value="LOC105444478"/>
</dbReference>
<dbReference type="RefSeq" id="XP_030833797.1">
    <property type="nucleotide sequence ID" value="XM_030977937.1"/>
</dbReference>
<organism evidence="3 4">
    <name type="scientific">Strongylocentrotus purpuratus</name>
    <name type="common">Purple sea urchin</name>
    <dbReference type="NCBI Taxonomy" id="7668"/>
    <lineage>
        <taxon>Eukaryota</taxon>
        <taxon>Metazoa</taxon>
        <taxon>Echinodermata</taxon>
        <taxon>Eleutherozoa</taxon>
        <taxon>Echinozoa</taxon>
        <taxon>Echinoidea</taxon>
        <taxon>Euechinoidea</taxon>
        <taxon>Echinacea</taxon>
        <taxon>Camarodonta</taxon>
        <taxon>Echinidea</taxon>
        <taxon>Strongylocentrotidae</taxon>
        <taxon>Strongylocentrotus</taxon>
    </lineage>
</organism>
<evidence type="ECO:0000313" key="4">
    <source>
        <dbReference type="Proteomes" id="UP000007110"/>
    </source>
</evidence>
<dbReference type="KEGG" id="spu:105444478"/>
<sequence length="346" mass="36125">MKLLIVVGLLCCSFIFGEALTCNHCQSVYSTNNEALNISTMAVSSCNKPTESDCKGNASCGTMIFKFYFMHETEGLIILTDIERECIPAQYSQLIPAGDVCLDDASVEIIRAGLPDPVTVLPTHLRAMYLNSSLSVCVCDSEDLCTPPSPVAPTPPSPVVPMTEPAPEPGSAITCVTCMDITSESDVAIAADKGIPSCSDNPTSVTCPAGVSSCISVEVNASYSRDSGPNVMLTKEQRGCASLEGASLIPQGDACLDKASAEEYLKAADSLAVMSDGDDLTFESISGVTLCVCDGAENCMPPSPLADNTTPRDCDLVSSAAGLGASYAFAVASILNVVLSMFIFKQ</sequence>